<organism evidence="1 2">
    <name type="scientific">Xanthomonas hydrangeae</name>
    <dbReference type="NCBI Taxonomy" id="2775159"/>
    <lineage>
        <taxon>Bacteria</taxon>
        <taxon>Pseudomonadati</taxon>
        <taxon>Pseudomonadota</taxon>
        <taxon>Gammaproteobacteria</taxon>
        <taxon>Lysobacterales</taxon>
        <taxon>Lysobacteraceae</taxon>
        <taxon>Xanthomonas</taxon>
    </lineage>
</organism>
<protein>
    <submittedName>
        <fullName evidence="1">Uncharacterized protein</fullName>
    </submittedName>
</protein>
<dbReference type="AlphaFoldDB" id="A0AAU0BFU7"/>
<dbReference type="RefSeq" id="WP_316697104.1">
    <property type="nucleotide sequence ID" value="NZ_CP103836.1"/>
</dbReference>
<evidence type="ECO:0000313" key="2">
    <source>
        <dbReference type="Proteomes" id="UP001302716"/>
    </source>
</evidence>
<gene>
    <name evidence="1" type="ORF">NYR97_06130</name>
</gene>
<dbReference type="EMBL" id="CP103836">
    <property type="protein sequence ID" value="WOB50958.1"/>
    <property type="molecule type" value="Genomic_DNA"/>
</dbReference>
<sequence>MGQPLGSEQKAMHRIVSEVLHYIWDPIGIAGSVGARDEYDGYADHVFSLLWHGTDASSIAQYLVKVAGERMGLSGTEWRASLAADKLVEWRAELLRIPPNNSFKPNPLRGSA</sequence>
<dbReference type="Proteomes" id="UP001302716">
    <property type="component" value="Chromosome"/>
</dbReference>
<name>A0AAU0BFU7_9XANT</name>
<keyword evidence="2" id="KW-1185">Reference proteome</keyword>
<evidence type="ECO:0000313" key="1">
    <source>
        <dbReference type="EMBL" id="WOB50958.1"/>
    </source>
</evidence>
<proteinExistence type="predicted"/>
<reference evidence="1 2" key="1">
    <citation type="submission" date="2022-08" db="EMBL/GenBank/DDBJ databases">
        <title>Whole genome sequencing-based tracing of a 2022 introduction and outbreak of Xanthomonas hortorum pv. pelargonii.</title>
        <authorList>
            <person name="Iruegas-Bocardo F."/>
            <person name="Weisberg A.K."/>
            <person name="Riutta E.R."/>
            <person name="Kilday K."/>
            <person name="Bonkowski J.C."/>
            <person name="Creswell T."/>
            <person name="Daughtrey M.L."/>
            <person name="Rane K."/>
            <person name="Grunwald N.J."/>
            <person name="Chang J.H."/>
            <person name="Putnam M.L."/>
        </authorList>
    </citation>
    <scope>NUCLEOTIDE SEQUENCE [LARGE SCALE GENOMIC DNA]</scope>
    <source>
        <strain evidence="1 2">22-323</strain>
    </source>
</reference>
<accession>A0AAU0BFU7</accession>